<dbReference type="Pfam" id="PF14200">
    <property type="entry name" value="RicinB_lectin_2"/>
    <property type="match status" value="1"/>
</dbReference>
<dbReference type="Gene3D" id="2.80.10.50">
    <property type="match status" value="2"/>
</dbReference>
<dbReference type="Proteomes" id="UP000622552">
    <property type="component" value="Unassembled WGS sequence"/>
</dbReference>
<dbReference type="PROSITE" id="PS50231">
    <property type="entry name" value="RICIN_B_LECTIN"/>
    <property type="match status" value="1"/>
</dbReference>
<name>A0A8J7GGT9_9ACTN</name>
<dbReference type="Gene3D" id="2.60.120.260">
    <property type="entry name" value="Galactose-binding domain-like"/>
    <property type="match status" value="2"/>
</dbReference>
<keyword evidence="3" id="KW-1185">Reference proteome</keyword>
<feature type="domain" description="Ricin B lectin" evidence="1">
    <location>
        <begin position="972"/>
        <end position="1120"/>
    </location>
</feature>
<reference evidence="2" key="1">
    <citation type="submission" date="2020-11" db="EMBL/GenBank/DDBJ databases">
        <title>Sequencing the genomes of 1000 actinobacteria strains.</title>
        <authorList>
            <person name="Klenk H.-P."/>
        </authorList>
    </citation>
    <scope>NUCLEOTIDE SEQUENCE</scope>
    <source>
        <strain evidence="2">DSM 45356</strain>
    </source>
</reference>
<accession>A0A8J7GGT9</accession>
<dbReference type="SUPFAM" id="SSF50370">
    <property type="entry name" value="Ricin B-like lectins"/>
    <property type="match status" value="1"/>
</dbReference>
<organism evidence="2 3">
    <name type="scientific">Longispora fulva</name>
    <dbReference type="NCBI Taxonomy" id="619741"/>
    <lineage>
        <taxon>Bacteria</taxon>
        <taxon>Bacillati</taxon>
        <taxon>Actinomycetota</taxon>
        <taxon>Actinomycetes</taxon>
        <taxon>Micromonosporales</taxon>
        <taxon>Micromonosporaceae</taxon>
        <taxon>Longispora</taxon>
    </lineage>
</organism>
<evidence type="ECO:0000259" key="1">
    <source>
        <dbReference type="SMART" id="SM00458"/>
    </source>
</evidence>
<comment type="caution">
    <text evidence="2">The sequence shown here is derived from an EMBL/GenBank/DDBJ whole genome shotgun (WGS) entry which is preliminary data.</text>
</comment>
<sequence length="1123" mass="118569">MISQGDETNQIFANPDGTLTAEMRAVPNRVRRGTGWTPLDTKLRFAADGTVVPGATVTPLVLSGGGGAPLVRASKGTHSLSLGWNGSLPKPTLSGSTATYSNVLPDVDLTVTATPTGYTHALVVKTPAAAKNPALATVKYPISASSGLSVATNNDGGYTVSDSTGKPVFSAGTPAMWDSPTPAVAPAPGPAMKGLAAAGAAGAPNGVAAVDVPDEGEHRAVMPLSVDAGQMQLTPVQEILTDPTARFPITIDPGVATHWAYQWNRTQKESPNYNYFGRQGSYATVGYDGWGFSGTYRSVFQMNIPSAARGGTIIRDSANWSYFKITLYHSGACTDAMTSLFPTSNNVAGAVWSNTDWPYTLATAVGHANKAGGCGNGSDQPNQDLYFQAQGLDNYFQQAVNSPDGTFGLGLAAPSEGDKYQWMKYLPDTALVSFRYNHAPTVSGQQIVAFPGCGTVGSPTYLDTGKPQMTATLNDVDSGDVLRANLIIQKAGQTVYSVDSPNRTGTGAVTWPAVSPELTEGTYTYRMTAFDGTNWGPVSGDCVFTVATAAPVKAPTITFDNNEFLDFGPPVTAVMTLTFSPNGETGVASYRYGLDDPNNLPNTVKANAAGNATVAVTITNSNMHKIYVQSLNAAGKPNTDGPSNKDLQFVYPAPTPNPGNILANPGAELQTNAGWIVANGSSVTVVNDDTAAHGGSFFRLNAGTATSGSIYQDIVSTWNAQTGTGINASAGQCYEGSAWVRSATGGPYTGKLAISALGGATANQREMFTFTAQPDQWTRVIAPLCVYATDRNALRLQVYESSVGDLDVDLLSMVNVGLTSASFEYGHAEGWNTFGTTTKTVKADATAQQGGSYLQANSTSNNSVYQDLAGKYPAGTLLLASTWVRSANGSTYPGDLTLWMNPGTGQTTVTTHFIAQPGAWTQVFLPYYVNETGRTVARFEIYLRTAGNLDIDGTELRPITAYPGTSGPAVARTTNYQLVNKNSNKCATVEATSTNNGAKILQSDCNATAQNQIFRLEQVSDNSYYRIKALYDSKCVTAQAPGDNYQVLVQWDCVNGYATQHFMPTGGDGVTNPVELHPFSNPGSCADVFNWSTANDAEIKQWDCRNGELQPHANQQFFLRALP</sequence>
<dbReference type="EMBL" id="JADOUF010000001">
    <property type="protein sequence ID" value="MBG6136462.1"/>
    <property type="molecule type" value="Genomic_DNA"/>
</dbReference>
<gene>
    <name evidence="2" type="ORF">IW245_002656</name>
</gene>
<dbReference type="SMART" id="SM00458">
    <property type="entry name" value="RICIN"/>
    <property type="match status" value="1"/>
</dbReference>
<evidence type="ECO:0000313" key="3">
    <source>
        <dbReference type="Proteomes" id="UP000622552"/>
    </source>
</evidence>
<protein>
    <recommendedName>
        <fullName evidence="1">Ricin B lectin domain-containing protein</fullName>
    </recommendedName>
</protein>
<dbReference type="RefSeq" id="WP_197003433.1">
    <property type="nucleotide sequence ID" value="NZ_BONS01000015.1"/>
</dbReference>
<dbReference type="InterPro" id="IPR000772">
    <property type="entry name" value="Ricin_B_lectin"/>
</dbReference>
<dbReference type="AlphaFoldDB" id="A0A8J7GGT9"/>
<proteinExistence type="predicted"/>
<dbReference type="InterPro" id="IPR035992">
    <property type="entry name" value="Ricin_B-like_lectins"/>
</dbReference>
<evidence type="ECO:0000313" key="2">
    <source>
        <dbReference type="EMBL" id="MBG6136462.1"/>
    </source>
</evidence>